<dbReference type="InterPro" id="IPR003593">
    <property type="entry name" value="AAA+_ATPase"/>
</dbReference>
<dbReference type="GO" id="GO:0043565">
    <property type="term" value="F:sequence-specific DNA binding"/>
    <property type="evidence" value="ECO:0007669"/>
    <property type="project" value="InterPro"/>
</dbReference>
<accession>A0A017SYC4</accession>
<evidence type="ECO:0000256" key="4">
    <source>
        <dbReference type="ARBA" id="ARBA00023125"/>
    </source>
</evidence>
<dbReference type="SUPFAM" id="SSF49879">
    <property type="entry name" value="SMAD/FHA domain"/>
    <property type="match status" value="1"/>
</dbReference>
<dbReference type="PROSITE" id="PS50006">
    <property type="entry name" value="FHA_DOMAIN"/>
    <property type="match status" value="1"/>
</dbReference>
<proteinExistence type="predicted"/>
<dbReference type="Gene3D" id="1.10.10.60">
    <property type="entry name" value="Homeodomain-like"/>
    <property type="match status" value="1"/>
</dbReference>
<dbReference type="PANTHER" id="PTHR32071:SF122">
    <property type="entry name" value="SIGMA FACTOR"/>
    <property type="match status" value="1"/>
</dbReference>
<dbReference type="eggNOG" id="COG3829">
    <property type="taxonomic scope" value="Bacteria"/>
</dbReference>
<dbReference type="Pfam" id="PF25601">
    <property type="entry name" value="AAA_lid_14"/>
    <property type="match status" value="1"/>
</dbReference>
<dbReference type="PROSITE" id="PS00676">
    <property type="entry name" value="SIGMA54_INTERACT_2"/>
    <property type="match status" value="1"/>
</dbReference>
<reference evidence="8 9" key="1">
    <citation type="submission" date="2013-05" db="EMBL/GenBank/DDBJ databases">
        <title>Genome assembly of Chondromyces apiculatus DSM 436.</title>
        <authorList>
            <person name="Sharma G."/>
            <person name="Khatri I."/>
            <person name="Kaur C."/>
            <person name="Mayilraj S."/>
            <person name="Subramanian S."/>
        </authorList>
    </citation>
    <scope>NUCLEOTIDE SEQUENCE [LARGE SCALE GENOMIC DNA]</scope>
    <source>
        <strain evidence="8 9">DSM 436</strain>
    </source>
</reference>
<dbReference type="Pfam" id="PF02954">
    <property type="entry name" value="HTH_8"/>
    <property type="match status" value="1"/>
</dbReference>
<evidence type="ECO:0000313" key="8">
    <source>
        <dbReference type="EMBL" id="EYF01958.1"/>
    </source>
</evidence>
<dbReference type="GO" id="GO:0006355">
    <property type="term" value="P:regulation of DNA-templated transcription"/>
    <property type="evidence" value="ECO:0007669"/>
    <property type="project" value="InterPro"/>
</dbReference>
<dbReference type="InterPro" id="IPR000253">
    <property type="entry name" value="FHA_dom"/>
</dbReference>
<dbReference type="InterPro" id="IPR025662">
    <property type="entry name" value="Sigma_54_int_dom_ATP-bd_1"/>
</dbReference>
<protein>
    <submittedName>
        <fullName evidence="8">Response regulator of zinc sigma-54-dependent two-component system</fullName>
    </submittedName>
</protein>
<dbReference type="AlphaFoldDB" id="A0A017SYC4"/>
<dbReference type="PROSITE" id="PS00688">
    <property type="entry name" value="SIGMA54_INTERACT_3"/>
    <property type="match status" value="1"/>
</dbReference>
<dbReference type="SMART" id="SM00382">
    <property type="entry name" value="AAA"/>
    <property type="match status" value="1"/>
</dbReference>
<evidence type="ECO:0000256" key="2">
    <source>
        <dbReference type="ARBA" id="ARBA00022840"/>
    </source>
</evidence>
<dbReference type="SUPFAM" id="SSF52540">
    <property type="entry name" value="P-loop containing nucleoside triphosphate hydrolases"/>
    <property type="match status" value="1"/>
</dbReference>
<keyword evidence="2" id="KW-0067">ATP-binding</keyword>
<dbReference type="Gene3D" id="1.10.8.60">
    <property type="match status" value="1"/>
</dbReference>
<dbReference type="PROSITE" id="PS00675">
    <property type="entry name" value="SIGMA54_INTERACT_1"/>
    <property type="match status" value="1"/>
</dbReference>
<comment type="caution">
    <text evidence="8">The sequence shown here is derived from an EMBL/GenBank/DDBJ whole genome shotgun (WGS) entry which is preliminary data.</text>
</comment>
<organism evidence="8 9">
    <name type="scientific">Chondromyces apiculatus DSM 436</name>
    <dbReference type="NCBI Taxonomy" id="1192034"/>
    <lineage>
        <taxon>Bacteria</taxon>
        <taxon>Pseudomonadati</taxon>
        <taxon>Myxococcota</taxon>
        <taxon>Polyangia</taxon>
        <taxon>Polyangiales</taxon>
        <taxon>Polyangiaceae</taxon>
        <taxon>Chondromyces</taxon>
    </lineage>
</organism>
<evidence type="ECO:0000259" key="7">
    <source>
        <dbReference type="PROSITE" id="PS50045"/>
    </source>
</evidence>
<dbReference type="InterPro" id="IPR027417">
    <property type="entry name" value="P-loop_NTPase"/>
</dbReference>
<dbReference type="Pfam" id="PF00498">
    <property type="entry name" value="FHA"/>
    <property type="match status" value="1"/>
</dbReference>
<evidence type="ECO:0000256" key="3">
    <source>
        <dbReference type="ARBA" id="ARBA00023015"/>
    </source>
</evidence>
<dbReference type="SMART" id="SM00240">
    <property type="entry name" value="FHA"/>
    <property type="match status" value="1"/>
</dbReference>
<dbReference type="InterPro" id="IPR008984">
    <property type="entry name" value="SMAD_FHA_dom_sf"/>
</dbReference>
<dbReference type="PRINTS" id="PR01590">
    <property type="entry name" value="HTHFIS"/>
</dbReference>
<dbReference type="InterPro" id="IPR002078">
    <property type="entry name" value="Sigma_54_int"/>
</dbReference>
<dbReference type="InterPro" id="IPR025944">
    <property type="entry name" value="Sigma_54_int_dom_CS"/>
</dbReference>
<dbReference type="PROSITE" id="PS50045">
    <property type="entry name" value="SIGMA54_INTERACT_4"/>
    <property type="match status" value="1"/>
</dbReference>
<dbReference type="EMBL" id="ASRX01000068">
    <property type="protein sequence ID" value="EYF01958.1"/>
    <property type="molecule type" value="Genomic_DNA"/>
</dbReference>
<dbReference type="InterPro" id="IPR025943">
    <property type="entry name" value="Sigma_54_int_dom_ATP-bd_2"/>
</dbReference>
<dbReference type="FunFam" id="3.40.50.300:FF:000006">
    <property type="entry name" value="DNA-binding transcriptional regulator NtrC"/>
    <property type="match status" value="1"/>
</dbReference>
<dbReference type="PANTHER" id="PTHR32071">
    <property type="entry name" value="TRANSCRIPTIONAL REGULATORY PROTEIN"/>
    <property type="match status" value="1"/>
</dbReference>
<dbReference type="Proteomes" id="UP000019678">
    <property type="component" value="Unassembled WGS sequence"/>
</dbReference>
<dbReference type="CDD" id="cd00009">
    <property type="entry name" value="AAA"/>
    <property type="match status" value="1"/>
</dbReference>
<evidence type="ECO:0000259" key="6">
    <source>
        <dbReference type="PROSITE" id="PS50006"/>
    </source>
</evidence>
<dbReference type="CDD" id="cd00060">
    <property type="entry name" value="FHA"/>
    <property type="match status" value="1"/>
</dbReference>
<dbReference type="InterPro" id="IPR002197">
    <property type="entry name" value="HTH_Fis"/>
</dbReference>
<evidence type="ECO:0000313" key="9">
    <source>
        <dbReference type="Proteomes" id="UP000019678"/>
    </source>
</evidence>
<dbReference type="Gene3D" id="3.40.50.300">
    <property type="entry name" value="P-loop containing nucleotide triphosphate hydrolases"/>
    <property type="match status" value="1"/>
</dbReference>
<keyword evidence="9" id="KW-1185">Reference proteome</keyword>
<keyword evidence="3" id="KW-0805">Transcription regulation</keyword>
<dbReference type="OrthoDB" id="5485507at2"/>
<gene>
    <name evidence="8" type="ORF">CAP_7576</name>
</gene>
<keyword evidence="1" id="KW-0547">Nucleotide-binding</keyword>
<evidence type="ECO:0000256" key="1">
    <source>
        <dbReference type="ARBA" id="ARBA00022741"/>
    </source>
</evidence>
<dbReference type="Pfam" id="PF00158">
    <property type="entry name" value="Sigma54_activat"/>
    <property type="match status" value="1"/>
</dbReference>
<name>A0A017SYC4_9BACT</name>
<dbReference type="STRING" id="1192034.CAP_7576"/>
<dbReference type="InterPro" id="IPR058031">
    <property type="entry name" value="AAA_lid_NorR"/>
</dbReference>
<keyword evidence="4" id="KW-0238">DNA-binding</keyword>
<evidence type="ECO:0000256" key="5">
    <source>
        <dbReference type="ARBA" id="ARBA00023163"/>
    </source>
</evidence>
<dbReference type="GO" id="GO:0005524">
    <property type="term" value="F:ATP binding"/>
    <property type="evidence" value="ECO:0007669"/>
    <property type="project" value="UniProtKB-KW"/>
</dbReference>
<dbReference type="Gene3D" id="2.60.200.20">
    <property type="match status" value="1"/>
</dbReference>
<feature type="domain" description="Sigma-54 factor interaction" evidence="7">
    <location>
        <begin position="133"/>
        <end position="360"/>
    </location>
</feature>
<feature type="domain" description="FHA" evidence="6">
    <location>
        <begin position="44"/>
        <end position="93"/>
    </location>
</feature>
<keyword evidence="5" id="KW-0804">Transcription</keyword>
<sequence>MPDSPHRPTLTASPDGALEVPTLEAVVTLEGGRSLAAPLSLTPLVIGSSPECDLTLADARVSRRHCELVLTERGVMLKDLGSKNGTLIGDVRIVEAQLAPGKTATIGAASLVVREAGAPSILPLSTSTRFGDVVGSTLPMRVLFARLERAAVTQETILVLGESGTGKELIARGIHAASPRRDGPFMVFDCGALSPNLVEAELFGYVRGAFTGAHAARAGLLEQAEGGTLFLDEIGELPLDLQPKLLRALESRQVRRLGSSTYKGFDARVVAATHRDLAGRVAEGAFREDLYYRLAVVQVVVPPLRERREDIPLLVQRFLALQTPPLSLKDLPPGALEMLRSHHWPGNVRELRNTVARLVLFPDLGEQAILKRPAREGEGPRPLTALPLREAREMAVEQFERAYISEKLREHGGNVAQAADAMGVSRQLVYRLMERYGLQRGN</sequence>
<dbReference type="RefSeq" id="WP_044248308.1">
    <property type="nucleotide sequence ID" value="NZ_ASRX01000068.1"/>
</dbReference>
<dbReference type="InterPro" id="IPR009057">
    <property type="entry name" value="Homeodomain-like_sf"/>
</dbReference>
<dbReference type="SUPFAM" id="SSF46689">
    <property type="entry name" value="Homeodomain-like"/>
    <property type="match status" value="1"/>
</dbReference>